<gene>
    <name evidence="3" type="ORF">CUN51_03880</name>
</gene>
<dbReference type="PANTHER" id="PTHR39639">
    <property type="entry name" value="CHROMOSOME 16, WHOLE GENOME SHOTGUN SEQUENCE"/>
    <property type="match status" value="1"/>
</dbReference>
<dbReference type="PANTHER" id="PTHR39639:SF1">
    <property type="entry name" value="DUF262 DOMAIN-CONTAINING PROTEIN"/>
    <property type="match status" value="1"/>
</dbReference>
<feature type="region of interest" description="Disordered" evidence="1">
    <location>
        <begin position="1"/>
        <end position="21"/>
    </location>
</feature>
<dbReference type="Pfam" id="PF03235">
    <property type="entry name" value="GmrSD_N"/>
    <property type="match status" value="1"/>
</dbReference>
<evidence type="ECO:0000259" key="2">
    <source>
        <dbReference type="Pfam" id="PF03235"/>
    </source>
</evidence>
<proteinExistence type="predicted"/>
<comment type="caution">
    <text evidence="3">The sequence shown here is derived from an EMBL/GenBank/DDBJ whole genome shotgun (WGS) entry which is preliminary data.</text>
</comment>
<name>A0A2M8P1P6_9CHLR</name>
<accession>A0A2M8P1P6</accession>
<dbReference type="EMBL" id="PGTK01000003">
    <property type="protein sequence ID" value="PJF31477.1"/>
    <property type="molecule type" value="Genomic_DNA"/>
</dbReference>
<evidence type="ECO:0000256" key="1">
    <source>
        <dbReference type="SAM" id="MobiDB-lite"/>
    </source>
</evidence>
<organism evidence="3 4">
    <name type="scientific">Candidatus Thermofonsia Clade 1 bacterium</name>
    <dbReference type="NCBI Taxonomy" id="2364210"/>
    <lineage>
        <taxon>Bacteria</taxon>
        <taxon>Bacillati</taxon>
        <taxon>Chloroflexota</taxon>
        <taxon>Candidatus Thermofontia</taxon>
        <taxon>Candidatus Thermofonsia Clade 1</taxon>
    </lineage>
</organism>
<evidence type="ECO:0000313" key="4">
    <source>
        <dbReference type="Proteomes" id="UP000228921"/>
    </source>
</evidence>
<evidence type="ECO:0000313" key="3">
    <source>
        <dbReference type="EMBL" id="PJF31477.1"/>
    </source>
</evidence>
<feature type="domain" description="GmrSD restriction endonucleases N-terminal" evidence="2">
    <location>
        <begin position="43"/>
        <end position="210"/>
    </location>
</feature>
<dbReference type="InterPro" id="IPR004919">
    <property type="entry name" value="GmrSD_N"/>
</dbReference>
<dbReference type="AlphaFoldDB" id="A0A2M8P1P6"/>
<dbReference type="Proteomes" id="UP000228921">
    <property type="component" value="Unassembled WGS sequence"/>
</dbReference>
<sequence length="381" mass="43930">MTDELIVRSDENQDEEQEQQVEGSALPFMRYSITSYGADYTVDQLVERMKRGDLYIPAFQRGYVWKIHQASQLIESLLLGLPVPSIFVSRDDKNRLLIIDGHQRLSSLRYFFAGKFPRDPNQLEGKSPENPEDADAYIEFRLMGVQAPFAGKTYQTLSEEDRRQLNDSVIRAVILQQNAPREEFATSIYFIFRRLNTNSSPLTQQEIRAAVFDGSLNGLLKELDNYETWTHIYTSKVGRLRKRGQEVILRFFAFYERLDQYAGSLEVFLNDYMNHNMQASDEKISQLRKRFISTLDAIYDAIGERAFRFSKGRFNAAFFDAAMVAVAKRLEEGKLTKSKLASAYRRLSANREFENAAIVSTSDVSQVQKRMRIAIETFSKA</sequence>
<reference evidence="3 4" key="1">
    <citation type="submission" date="2017-11" db="EMBL/GenBank/DDBJ databases">
        <title>Evolution of Phototrophy in the Chloroflexi Phylum Driven by Horizontal Gene Transfer.</title>
        <authorList>
            <person name="Ward L.M."/>
            <person name="Hemp J."/>
            <person name="Shih P.M."/>
            <person name="Mcglynn S.E."/>
            <person name="Fischer W."/>
        </authorList>
    </citation>
    <scope>NUCLEOTIDE SEQUENCE [LARGE SCALE GENOMIC DNA]</scope>
    <source>
        <strain evidence="3">CP2_2F</strain>
    </source>
</reference>
<feature type="compositionally biased region" description="Basic and acidic residues" evidence="1">
    <location>
        <begin position="1"/>
        <end position="11"/>
    </location>
</feature>
<protein>
    <recommendedName>
        <fullName evidence="2">GmrSD restriction endonucleases N-terminal domain-containing protein</fullName>
    </recommendedName>
</protein>